<dbReference type="Gene3D" id="3.90.1720.10">
    <property type="entry name" value="endopeptidase domain like (from Nostoc punctiforme)"/>
    <property type="match status" value="1"/>
</dbReference>
<comment type="similarity">
    <text evidence="1">Belongs to the peptidase C40 family.</text>
</comment>
<evidence type="ECO:0000256" key="1">
    <source>
        <dbReference type="ARBA" id="ARBA00007074"/>
    </source>
</evidence>
<feature type="coiled-coil region" evidence="5">
    <location>
        <begin position="90"/>
        <end position="117"/>
    </location>
</feature>
<keyword evidence="7" id="KW-0732">Signal</keyword>
<evidence type="ECO:0000313" key="9">
    <source>
        <dbReference type="EMBL" id="MDP9827030.1"/>
    </source>
</evidence>
<dbReference type="PANTHER" id="PTHR47053:SF1">
    <property type="entry name" value="MUREIN DD-ENDOPEPTIDASE MEPH-RELATED"/>
    <property type="match status" value="1"/>
</dbReference>
<feature type="compositionally biased region" description="Gly residues" evidence="6">
    <location>
        <begin position="275"/>
        <end position="310"/>
    </location>
</feature>
<evidence type="ECO:0000256" key="6">
    <source>
        <dbReference type="SAM" id="MobiDB-lite"/>
    </source>
</evidence>
<name>A0ABT9P4Q1_9ACTN</name>
<keyword evidence="3 9" id="KW-0378">Hydrolase</keyword>
<gene>
    <name evidence="9" type="ORF">J2S57_002779</name>
</gene>
<feature type="domain" description="NlpC/P60" evidence="8">
    <location>
        <begin position="315"/>
        <end position="436"/>
    </location>
</feature>
<reference evidence="9 10" key="1">
    <citation type="submission" date="2023-07" db="EMBL/GenBank/DDBJ databases">
        <title>Sequencing the genomes of 1000 actinobacteria strains.</title>
        <authorList>
            <person name="Klenk H.-P."/>
        </authorList>
    </citation>
    <scope>NUCLEOTIDE SEQUENCE [LARGE SCALE GENOMIC DNA]</scope>
    <source>
        <strain evidence="9 10">DSM 44388</strain>
    </source>
</reference>
<evidence type="ECO:0000256" key="5">
    <source>
        <dbReference type="SAM" id="Coils"/>
    </source>
</evidence>
<keyword evidence="2" id="KW-0645">Protease</keyword>
<keyword evidence="4" id="KW-0788">Thiol protease</keyword>
<proteinExistence type="inferred from homology"/>
<dbReference type="Proteomes" id="UP001235712">
    <property type="component" value="Unassembled WGS sequence"/>
</dbReference>
<organism evidence="9 10">
    <name type="scientific">Kineosporia succinea</name>
    <dbReference type="NCBI Taxonomy" id="84632"/>
    <lineage>
        <taxon>Bacteria</taxon>
        <taxon>Bacillati</taxon>
        <taxon>Actinomycetota</taxon>
        <taxon>Actinomycetes</taxon>
        <taxon>Kineosporiales</taxon>
        <taxon>Kineosporiaceae</taxon>
        <taxon>Kineosporia</taxon>
    </lineage>
</organism>
<dbReference type="PANTHER" id="PTHR47053">
    <property type="entry name" value="MUREIN DD-ENDOPEPTIDASE MEPH-RELATED"/>
    <property type="match status" value="1"/>
</dbReference>
<dbReference type="EMBL" id="JAUSQZ010000001">
    <property type="protein sequence ID" value="MDP9827030.1"/>
    <property type="molecule type" value="Genomic_DNA"/>
</dbReference>
<dbReference type="Pfam" id="PF00877">
    <property type="entry name" value="NLPC_P60"/>
    <property type="match status" value="1"/>
</dbReference>
<dbReference type="SUPFAM" id="SSF54001">
    <property type="entry name" value="Cysteine proteinases"/>
    <property type="match status" value="1"/>
</dbReference>
<feature type="region of interest" description="Disordered" evidence="6">
    <location>
        <begin position="226"/>
        <end position="321"/>
    </location>
</feature>
<evidence type="ECO:0000256" key="3">
    <source>
        <dbReference type="ARBA" id="ARBA00022801"/>
    </source>
</evidence>
<dbReference type="InterPro" id="IPR038765">
    <property type="entry name" value="Papain-like_cys_pep_sf"/>
</dbReference>
<dbReference type="Gene3D" id="1.20.120.330">
    <property type="entry name" value="Nucleotidyltransferases domain 2"/>
    <property type="match status" value="1"/>
</dbReference>
<comment type="caution">
    <text evidence="9">The sequence shown here is derived from an EMBL/GenBank/DDBJ whole genome shotgun (WGS) entry which is preliminary data.</text>
</comment>
<evidence type="ECO:0000313" key="10">
    <source>
        <dbReference type="Proteomes" id="UP001235712"/>
    </source>
</evidence>
<keyword evidence="10" id="KW-1185">Reference proteome</keyword>
<dbReference type="SUPFAM" id="SSF57997">
    <property type="entry name" value="Tropomyosin"/>
    <property type="match status" value="1"/>
</dbReference>
<dbReference type="PROSITE" id="PS51935">
    <property type="entry name" value="NLPC_P60"/>
    <property type="match status" value="1"/>
</dbReference>
<evidence type="ECO:0000256" key="4">
    <source>
        <dbReference type="ARBA" id="ARBA00022807"/>
    </source>
</evidence>
<accession>A0ABT9P4Q1</accession>
<keyword evidence="5" id="KW-0175">Coiled coil</keyword>
<evidence type="ECO:0000259" key="8">
    <source>
        <dbReference type="PROSITE" id="PS51935"/>
    </source>
</evidence>
<dbReference type="RefSeq" id="WP_307242514.1">
    <property type="nucleotide sequence ID" value="NZ_JAUSQZ010000001.1"/>
</dbReference>
<evidence type="ECO:0000256" key="2">
    <source>
        <dbReference type="ARBA" id="ARBA00022670"/>
    </source>
</evidence>
<dbReference type="InterPro" id="IPR051202">
    <property type="entry name" value="Peptidase_C40"/>
</dbReference>
<feature type="compositionally biased region" description="Low complexity" evidence="6">
    <location>
        <begin position="311"/>
        <end position="321"/>
    </location>
</feature>
<dbReference type="InterPro" id="IPR000064">
    <property type="entry name" value="NLP_P60_dom"/>
</dbReference>
<feature type="coiled-coil region" evidence="5">
    <location>
        <begin position="168"/>
        <end position="213"/>
    </location>
</feature>
<protein>
    <submittedName>
        <fullName evidence="9">Cell wall-associated NlpC family hydrolase</fullName>
    </submittedName>
</protein>
<feature type="compositionally biased region" description="Basic and acidic residues" evidence="6">
    <location>
        <begin position="232"/>
        <end position="273"/>
    </location>
</feature>
<sequence>MRDTAAALALASALIGGTALSAAADEPIPGQDDVRRAQQHTDEVQSRVDAIQAQLKASAQRVEAANVALSEAAENYDYAQVKLQEAGKAADAAQAVAADANTKLDGAQEDVGRLAAQTYRSGGQLADLNVLLSPQGTDEVLEHASMMQVLAGQQQRTVRRADSARVVANSLTAQAAQALERRQAAADELEKTKEAAQQKAAAAQAALADDTKQKNALLTELAAARRTSVQVERQREEGLRRQADERREAAARAAREAAREAADRESAAAKDDNDGGGSSSGGSTSSGGSGNSGGSGSGGSASSGGSGGSRSSGSSSAGGSAVSWAKGKLGLPYLWGGEGPGSYDCSGLVMKAWAQAGVSLPHSSRLQYQSVQHISYDSMRPGDLIFFGTNTSNPSSIHHVAMYIGGGQMIEAPYTGAFVRIVPVRTSEAMPYAGRP</sequence>
<feature type="chain" id="PRO_5045330379" evidence="7">
    <location>
        <begin position="25"/>
        <end position="436"/>
    </location>
</feature>
<feature type="signal peptide" evidence="7">
    <location>
        <begin position="1"/>
        <end position="24"/>
    </location>
</feature>
<evidence type="ECO:0000256" key="7">
    <source>
        <dbReference type="SAM" id="SignalP"/>
    </source>
</evidence>
<dbReference type="GO" id="GO:0016787">
    <property type="term" value="F:hydrolase activity"/>
    <property type="evidence" value="ECO:0007669"/>
    <property type="project" value="UniProtKB-KW"/>
</dbReference>